<dbReference type="STRING" id="1314783.A0A165L1J2"/>
<feature type="compositionally biased region" description="Basic residues" evidence="2">
    <location>
        <begin position="227"/>
        <end position="238"/>
    </location>
</feature>
<sequence length="484" mass="56585">MATVHPSRMALVPQDPPKDVYSQSRDRRRSPSPRPSRRRSPSPPRERDKDVDRYGRREPARNRDERREREGEPSKRNRARADDYFDEAGGGGQEPRKRSRSRSADRERDHEREERRERERPRRRSPEYGEYRRLSPPRESAPAPWRQQENMYPRGREVGRFAGGGNDFMESRRQQRENSTFSIWPPSPKAPTRDLSGERDSKHRKKSHKRRYDSDSDTDTDSEEERRRKRKERKKSRKEKKDKERDRERERSRERRKHRSRSRRYSDEEDSEDERELRRRKDHRRSATRTRSPEQGPPTTEAEDEWVEKSGSTGLLAPAQSSASSPKPSSIQPPATNSLQQPTAAEDDDEDDEVGPKLPQTAKSSRSKVDERQYGGALLRGEGSAMAAFLKDGTDVRIPRRGEIGLQSDEIASFESVGYVMSGSRHRRMNAVRMRKENQVISAEEKRGILKLQQEERERREAILREEFQQLVSDKLKSQGGPAK</sequence>
<feature type="compositionally biased region" description="Basic and acidic residues" evidence="2">
    <location>
        <begin position="239"/>
        <end position="253"/>
    </location>
</feature>
<protein>
    <submittedName>
        <fullName evidence="4">DUF926-domain-containing protein</fullName>
    </submittedName>
</protein>
<dbReference type="PANTHER" id="PTHR13087">
    <property type="entry name" value="NF-KAPPA B ACTIVATING PROTEIN"/>
    <property type="match status" value="1"/>
</dbReference>
<feature type="compositionally biased region" description="Basic and acidic residues" evidence="2">
    <location>
        <begin position="44"/>
        <end position="83"/>
    </location>
</feature>
<dbReference type="GO" id="GO:0010468">
    <property type="term" value="P:regulation of gene expression"/>
    <property type="evidence" value="ECO:0007669"/>
    <property type="project" value="TreeGrafter"/>
</dbReference>
<accession>A0A165L1J2</accession>
<evidence type="ECO:0000313" key="5">
    <source>
        <dbReference type="Proteomes" id="UP000076727"/>
    </source>
</evidence>
<feature type="compositionally biased region" description="Basic residues" evidence="2">
    <location>
        <begin position="26"/>
        <end position="40"/>
    </location>
</feature>
<evidence type="ECO:0000256" key="1">
    <source>
        <dbReference type="ARBA" id="ARBA00009313"/>
    </source>
</evidence>
<evidence type="ECO:0000313" key="4">
    <source>
        <dbReference type="EMBL" id="KZT63874.1"/>
    </source>
</evidence>
<proteinExistence type="inferred from homology"/>
<comment type="similarity">
    <text evidence="1">Belongs to the NKAP family.</text>
</comment>
<dbReference type="GO" id="GO:0005634">
    <property type="term" value="C:nucleus"/>
    <property type="evidence" value="ECO:0007669"/>
    <property type="project" value="TreeGrafter"/>
</dbReference>
<dbReference type="OrthoDB" id="273141at2759"/>
<dbReference type="GO" id="GO:0003682">
    <property type="term" value="F:chromatin binding"/>
    <property type="evidence" value="ECO:0007669"/>
    <property type="project" value="InterPro"/>
</dbReference>
<feature type="domain" description="NF-kappa-B-activating protein C-terminal" evidence="3">
    <location>
        <begin position="372"/>
        <end position="473"/>
    </location>
</feature>
<dbReference type="AlphaFoldDB" id="A0A165L1J2"/>
<feature type="compositionally biased region" description="Basic residues" evidence="2">
    <location>
        <begin position="202"/>
        <end position="211"/>
    </location>
</feature>
<dbReference type="InterPro" id="IPR040466">
    <property type="entry name" value="NKAP"/>
</dbReference>
<feature type="compositionally biased region" description="Basic residues" evidence="2">
    <location>
        <begin position="278"/>
        <end position="288"/>
    </location>
</feature>
<evidence type="ECO:0000256" key="2">
    <source>
        <dbReference type="SAM" id="MobiDB-lite"/>
    </source>
</evidence>
<gene>
    <name evidence="4" type="ORF">DAEQUDRAFT_699611</name>
</gene>
<dbReference type="Proteomes" id="UP000076727">
    <property type="component" value="Unassembled WGS sequence"/>
</dbReference>
<name>A0A165L1J2_9APHY</name>
<reference evidence="4 5" key="1">
    <citation type="journal article" date="2016" name="Mol. Biol. Evol.">
        <title>Comparative Genomics of Early-Diverging Mushroom-Forming Fungi Provides Insights into the Origins of Lignocellulose Decay Capabilities.</title>
        <authorList>
            <person name="Nagy L.G."/>
            <person name="Riley R."/>
            <person name="Tritt A."/>
            <person name="Adam C."/>
            <person name="Daum C."/>
            <person name="Floudas D."/>
            <person name="Sun H."/>
            <person name="Yadav J.S."/>
            <person name="Pangilinan J."/>
            <person name="Larsson K.H."/>
            <person name="Matsuura K."/>
            <person name="Barry K."/>
            <person name="Labutti K."/>
            <person name="Kuo R."/>
            <person name="Ohm R.A."/>
            <person name="Bhattacharya S.S."/>
            <person name="Shirouzu T."/>
            <person name="Yoshinaga Y."/>
            <person name="Martin F.M."/>
            <person name="Grigoriev I.V."/>
            <person name="Hibbett D.S."/>
        </authorList>
    </citation>
    <scope>NUCLEOTIDE SEQUENCE [LARGE SCALE GENOMIC DNA]</scope>
    <source>
        <strain evidence="4 5">L-15889</strain>
    </source>
</reference>
<feature type="compositionally biased region" description="Basic and acidic residues" evidence="2">
    <location>
        <begin position="102"/>
        <end position="133"/>
    </location>
</feature>
<dbReference type="EMBL" id="KV429152">
    <property type="protein sequence ID" value="KZT63874.1"/>
    <property type="molecule type" value="Genomic_DNA"/>
</dbReference>
<organism evidence="4 5">
    <name type="scientific">Daedalea quercina L-15889</name>
    <dbReference type="NCBI Taxonomy" id="1314783"/>
    <lineage>
        <taxon>Eukaryota</taxon>
        <taxon>Fungi</taxon>
        <taxon>Dikarya</taxon>
        <taxon>Basidiomycota</taxon>
        <taxon>Agaricomycotina</taxon>
        <taxon>Agaricomycetes</taxon>
        <taxon>Polyporales</taxon>
        <taxon>Fomitopsis</taxon>
    </lineage>
</organism>
<feature type="compositionally biased region" description="Basic and acidic residues" evidence="2">
    <location>
        <begin position="191"/>
        <end position="201"/>
    </location>
</feature>
<feature type="region of interest" description="Disordered" evidence="2">
    <location>
        <begin position="1"/>
        <end position="383"/>
    </location>
</feature>
<dbReference type="InterPro" id="IPR009269">
    <property type="entry name" value="NKAP_C"/>
</dbReference>
<evidence type="ECO:0000259" key="3">
    <source>
        <dbReference type="Pfam" id="PF06047"/>
    </source>
</evidence>
<dbReference type="Pfam" id="PF06047">
    <property type="entry name" value="Nkap_C"/>
    <property type="match status" value="1"/>
</dbReference>
<keyword evidence="5" id="KW-1185">Reference proteome</keyword>
<dbReference type="PANTHER" id="PTHR13087:SF0">
    <property type="entry name" value="NFKB ACTIVATING PROTEIN LIKE"/>
    <property type="match status" value="1"/>
</dbReference>
<feature type="compositionally biased region" description="Basic residues" evidence="2">
    <location>
        <begin position="254"/>
        <end position="263"/>
    </location>
</feature>
<feature type="compositionally biased region" description="Low complexity" evidence="2">
    <location>
        <begin position="317"/>
        <end position="335"/>
    </location>
</feature>